<dbReference type="SMART" id="SM00849">
    <property type="entry name" value="Lactamase_B"/>
    <property type="match status" value="1"/>
</dbReference>
<keyword evidence="2" id="KW-1003">Cell membrane</keyword>
<feature type="transmembrane region" description="Helical" evidence="6">
    <location>
        <begin position="275"/>
        <end position="297"/>
    </location>
</feature>
<dbReference type="GO" id="GO:0005886">
    <property type="term" value="C:plasma membrane"/>
    <property type="evidence" value="ECO:0007669"/>
    <property type="project" value="UniProtKB-SubCell"/>
</dbReference>
<dbReference type="InterPro" id="IPR036866">
    <property type="entry name" value="RibonucZ/Hydroxyglut_hydro"/>
</dbReference>
<feature type="transmembrane region" description="Helical" evidence="6">
    <location>
        <begin position="527"/>
        <end position="549"/>
    </location>
</feature>
<dbReference type="Pfam" id="PF03772">
    <property type="entry name" value="Competence"/>
    <property type="match status" value="1"/>
</dbReference>
<dbReference type="AlphaFoldDB" id="A0AAU7JR02"/>
<feature type="transmembrane region" description="Helical" evidence="6">
    <location>
        <begin position="20"/>
        <end position="50"/>
    </location>
</feature>
<reference evidence="8" key="1">
    <citation type="submission" date="2024-05" db="EMBL/GenBank/DDBJ databases">
        <authorList>
            <person name="Kim S."/>
            <person name="Heo J."/>
            <person name="Choi H."/>
            <person name="Choi Y."/>
            <person name="Kwon S.-W."/>
            <person name="Kim Y."/>
        </authorList>
    </citation>
    <scope>NUCLEOTIDE SEQUENCE</scope>
    <source>
        <strain evidence="8">KACC 23699</strain>
    </source>
</reference>
<dbReference type="SUPFAM" id="SSF56281">
    <property type="entry name" value="Metallo-hydrolase/oxidoreductase"/>
    <property type="match status" value="1"/>
</dbReference>
<sequence length="811" mass="84902">MSDKHVLDLRLLVPALVGWAFTASVLAWSLTALVVVGSACAALATLTVAWPTARAPRVGRLAGTDGTDVTDGAGRLGWFGRPGSSRRTAVGLSLAAVALVSGSTVGHLASRSAGPLTMLAHEHAVVAVEGLVATEPTVRVLPGRDTVMVRFRLTVTEVTARGTRSAVRSPILVMADERWQHVRWREGVRVRGKLVPAEPGDDVIAVIRPNGNPDSTHAPGVVEGGAERLRAGLRQAAAPLPSDARGLLPALVIGDTSRTPPDLTEAMLVTGMTHLSAVSGSNVAIVLTFALGGAGLLGVRRRWRPVVAALALAGFVVLARPEPSVIRAATMGAIGLIGLSRSRRAAGIPVLSAAVLVLLVIDPWLSRSYGFALSTLATLGLLLFTRSWGEAIGRRLPRRIRSWGPALAIPVAAQAMCAPVVVLLQGSVSVVGVLANLLAAPFVAPATVCGVAAALVAPLWRWGATSLCWLGALPAEGIAWVARTCATVPGGTMPWPDGAPGAVLLAVVTVAVICSGRWWAHTARTRPVAMLSVALMVLAAAAPTSTVTWPPRGWRFVACDVGQGDGLVLATTPGHAVLVDAGPDPAAINACLRRLHIRVLDSVVLTHFHADHVDGLPGAITGRQVREVLATPVHDPDHQWKEVEAWTRPRGIPLREVFAGDHLTWPGVTADVWWPQRRISSGSVPNNASVVLAVRSGPVDLLLLGDVEREAAHAVLLALRRDPAMVARAGEFDVVKVAHHGSSNLDEDLMHVVAAPLAVISVGKDNDYGHPSPKALEVLRRNGSAVFRTDQRGDVAVVAEGGAVAVTWRKR</sequence>
<dbReference type="CDD" id="cd07731">
    <property type="entry name" value="ComA-like_MBL-fold"/>
    <property type="match status" value="1"/>
</dbReference>
<dbReference type="InterPro" id="IPR001279">
    <property type="entry name" value="Metallo-B-lactamas"/>
</dbReference>
<dbReference type="NCBIfam" id="TIGR00360">
    <property type="entry name" value="ComEC_N-term"/>
    <property type="match status" value="1"/>
</dbReference>
<protein>
    <submittedName>
        <fullName evidence="8">ComEC/Rec2 family competence protein</fullName>
    </submittedName>
</protein>
<dbReference type="Pfam" id="PF00753">
    <property type="entry name" value="Lactamase_B"/>
    <property type="match status" value="1"/>
</dbReference>
<organism evidence="8">
    <name type="scientific">Pedococcus sp. KACC 23699</name>
    <dbReference type="NCBI Taxonomy" id="3149228"/>
    <lineage>
        <taxon>Bacteria</taxon>
        <taxon>Bacillati</taxon>
        <taxon>Actinomycetota</taxon>
        <taxon>Actinomycetes</taxon>
        <taxon>Micrococcales</taxon>
        <taxon>Intrasporangiaceae</taxon>
        <taxon>Pedococcus</taxon>
    </lineage>
</organism>
<dbReference type="InterPro" id="IPR004477">
    <property type="entry name" value="ComEC_N"/>
</dbReference>
<gene>
    <name evidence="8" type="ORF">ABEG17_14740</name>
</gene>
<feature type="transmembrane region" description="Helical" evidence="6">
    <location>
        <begin position="462"/>
        <end position="482"/>
    </location>
</feature>
<proteinExistence type="predicted"/>
<dbReference type="InterPro" id="IPR035681">
    <property type="entry name" value="ComA-like_MBL"/>
</dbReference>
<accession>A0AAU7JR02</accession>
<feature type="transmembrane region" description="Helical" evidence="6">
    <location>
        <begin position="430"/>
        <end position="455"/>
    </location>
</feature>
<dbReference type="PANTHER" id="PTHR30619">
    <property type="entry name" value="DNA INTERNALIZATION/COMPETENCE PROTEIN COMEC/REC2"/>
    <property type="match status" value="1"/>
</dbReference>
<evidence type="ECO:0000256" key="6">
    <source>
        <dbReference type="SAM" id="Phobius"/>
    </source>
</evidence>
<evidence type="ECO:0000256" key="4">
    <source>
        <dbReference type="ARBA" id="ARBA00022989"/>
    </source>
</evidence>
<feature type="transmembrane region" description="Helical" evidence="6">
    <location>
        <begin position="502"/>
        <end position="520"/>
    </location>
</feature>
<keyword evidence="5 6" id="KW-0472">Membrane</keyword>
<name>A0AAU7JR02_9MICO</name>
<dbReference type="PANTHER" id="PTHR30619:SF1">
    <property type="entry name" value="RECOMBINATION PROTEIN 2"/>
    <property type="match status" value="1"/>
</dbReference>
<keyword evidence="3 6" id="KW-0812">Transmembrane</keyword>
<feature type="transmembrane region" description="Helical" evidence="6">
    <location>
        <begin position="367"/>
        <end position="385"/>
    </location>
</feature>
<evidence type="ECO:0000256" key="1">
    <source>
        <dbReference type="ARBA" id="ARBA00004651"/>
    </source>
</evidence>
<dbReference type="Gene3D" id="3.60.15.10">
    <property type="entry name" value="Ribonuclease Z/Hydroxyacylglutathione hydrolase-like"/>
    <property type="match status" value="1"/>
</dbReference>
<dbReference type="EMBL" id="CP157483">
    <property type="protein sequence ID" value="XBO42817.1"/>
    <property type="molecule type" value="Genomic_DNA"/>
</dbReference>
<evidence type="ECO:0000256" key="5">
    <source>
        <dbReference type="ARBA" id="ARBA00023136"/>
    </source>
</evidence>
<evidence type="ECO:0000259" key="7">
    <source>
        <dbReference type="SMART" id="SM00849"/>
    </source>
</evidence>
<feature type="transmembrane region" description="Helical" evidence="6">
    <location>
        <begin position="342"/>
        <end position="361"/>
    </location>
</feature>
<dbReference type="RefSeq" id="WP_406830236.1">
    <property type="nucleotide sequence ID" value="NZ_CP157483.1"/>
</dbReference>
<evidence type="ECO:0000313" key="8">
    <source>
        <dbReference type="EMBL" id="XBO42817.1"/>
    </source>
</evidence>
<comment type="subcellular location">
    <subcellularLocation>
        <location evidence="1">Cell membrane</location>
        <topology evidence="1">Multi-pass membrane protein</topology>
    </subcellularLocation>
</comment>
<keyword evidence="4 6" id="KW-1133">Transmembrane helix</keyword>
<evidence type="ECO:0000256" key="3">
    <source>
        <dbReference type="ARBA" id="ARBA00022692"/>
    </source>
</evidence>
<evidence type="ECO:0000256" key="2">
    <source>
        <dbReference type="ARBA" id="ARBA00022475"/>
    </source>
</evidence>
<feature type="transmembrane region" description="Helical" evidence="6">
    <location>
        <begin position="406"/>
        <end position="424"/>
    </location>
</feature>
<feature type="domain" description="Metallo-beta-lactamase" evidence="7">
    <location>
        <begin position="563"/>
        <end position="739"/>
    </location>
</feature>
<dbReference type="InterPro" id="IPR052159">
    <property type="entry name" value="Competence_DNA_uptake"/>
</dbReference>